<dbReference type="AlphaFoldDB" id="A0A2I1HKI8"/>
<proteinExistence type="predicted"/>
<comment type="caution">
    <text evidence="2">The sequence shown here is derived from an EMBL/GenBank/DDBJ whole genome shotgun (WGS) entry which is preliminary data.</text>
</comment>
<sequence length="99" mass="11288">MDKSRISNKAAVDFVSKFNEIYFRSISYHLGSFVEDGFLKEQPISTSFYAASKSWDNFSSQFLTKFGDISVLTDEDVDDMFDESSVDEPDEDEDLGISR</sequence>
<keyword evidence="3" id="KW-1185">Reference proteome</keyword>
<accession>A0A2I1HKI8</accession>
<feature type="region of interest" description="Disordered" evidence="1">
    <location>
        <begin position="80"/>
        <end position="99"/>
    </location>
</feature>
<dbReference type="EMBL" id="LLXI01003525">
    <property type="protein sequence ID" value="PKY59378.1"/>
    <property type="molecule type" value="Genomic_DNA"/>
</dbReference>
<name>A0A2I1HKI8_9GLOM</name>
<dbReference type="Proteomes" id="UP000234323">
    <property type="component" value="Unassembled WGS sequence"/>
</dbReference>
<evidence type="ECO:0000313" key="2">
    <source>
        <dbReference type="EMBL" id="PKY59378.1"/>
    </source>
</evidence>
<evidence type="ECO:0000313" key="3">
    <source>
        <dbReference type="Proteomes" id="UP000234323"/>
    </source>
</evidence>
<organism evidence="2 3">
    <name type="scientific">Rhizophagus irregularis</name>
    <dbReference type="NCBI Taxonomy" id="588596"/>
    <lineage>
        <taxon>Eukaryota</taxon>
        <taxon>Fungi</taxon>
        <taxon>Fungi incertae sedis</taxon>
        <taxon>Mucoromycota</taxon>
        <taxon>Glomeromycotina</taxon>
        <taxon>Glomeromycetes</taxon>
        <taxon>Glomerales</taxon>
        <taxon>Glomeraceae</taxon>
        <taxon>Rhizophagus</taxon>
    </lineage>
</organism>
<gene>
    <name evidence="2" type="ORF">RhiirA4_482083</name>
</gene>
<protein>
    <submittedName>
        <fullName evidence="2">Uncharacterized protein</fullName>
    </submittedName>
</protein>
<reference evidence="2 3" key="1">
    <citation type="submission" date="2015-10" db="EMBL/GenBank/DDBJ databases">
        <title>Genome analyses suggest a sexual origin of heterokaryosis in a supposedly ancient asexual fungus.</title>
        <authorList>
            <person name="Ropars J."/>
            <person name="Sedzielewska K."/>
            <person name="Noel J."/>
            <person name="Charron P."/>
            <person name="Farinelli L."/>
            <person name="Marton T."/>
            <person name="Kruger M."/>
            <person name="Pelin A."/>
            <person name="Brachmann A."/>
            <person name="Corradi N."/>
        </authorList>
    </citation>
    <scope>NUCLEOTIDE SEQUENCE [LARGE SCALE GENOMIC DNA]</scope>
    <source>
        <strain evidence="2 3">A4</strain>
    </source>
</reference>
<evidence type="ECO:0000256" key="1">
    <source>
        <dbReference type="SAM" id="MobiDB-lite"/>
    </source>
</evidence>